<dbReference type="AlphaFoldDB" id="A0A1V5MET4"/>
<dbReference type="Pfam" id="PF01228">
    <property type="entry name" value="Gly_radical"/>
    <property type="match status" value="1"/>
</dbReference>
<dbReference type="PANTHER" id="PTHR43641:SF3">
    <property type="entry name" value="DEHYDRATASE PFLD-RELATED"/>
    <property type="match status" value="1"/>
</dbReference>
<protein>
    <submittedName>
        <fullName evidence="7">4-hydroxyphenylacetate decarboxylase large subunit</fullName>
        <ecNumber evidence="7">4.1.1.83</ecNumber>
    </submittedName>
</protein>
<dbReference type="InterPro" id="IPR051215">
    <property type="entry name" value="GRE"/>
</dbReference>
<dbReference type="EMBL" id="MWAK01000152">
    <property type="protein sequence ID" value="OPZ91753.1"/>
    <property type="molecule type" value="Genomic_DNA"/>
</dbReference>
<dbReference type="Proteomes" id="UP000485484">
    <property type="component" value="Unassembled WGS sequence"/>
</dbReference>
<evidence type="ECO:0000256" key="2">
    <source>
        <dbReference type="ARBA" id="ARBA00023239"/>
    </source>
</evidence>
<dbReference type="GO" id="GO:0043722">
    <property type="term" value="F:4-hydroxyphenylacetate decarboxylase activity"/>
    <property type="evidence" value="ECO:0007669"/>
    <property type="project" value="UniProtKB-EC"/>
</dbReference>
<dbReference type="PANTHER" id="PTHR43641">
    <property type="entry name" value="FORMATE ACETYLTRANSFERASE 3-RELATED"/>
    <property type="match status" value="1"/>
</dbReference>
<feature type="modified residue" description="Glycine radical" evidence="3">
    <location>
        <position position="125"/>
    </location>
</feature>
<comment type="caution">
    <text evidence="7">The sequence shown here is derived from an EMBL/GenBank/DDBJ whole genome shotgun (WGS) entry which is preliminary data.</text>
</comment>
<dbReference type="SUPFAM" id="SSF51998">
    <property type="entry name" value="PFL-like glycyl radical enzymes"/>
    <property type="match status" value="1"/>
</dbReference>
<organism evidence="7 8">
    <name type="scientific">candidate division TA06 bacterium ADurb.Bin417</name>
    <dbReference type="NCBI Taxonomy" id="1852828"/>
    <lineage>
        <taxon>Bacteria</taxon>
        <taxon>Bacteria division TA06</taxon>
    </lineage>
</organism>
<evidence type="ECO:0000259" key="5">
    <source>
        <dbReference type="PROSITE" id="PS51149"/>
    </source>
</evidence>
<evidence type="ECO:0000313" key="7">
    <source>
        <dbReference type="EMBL" id="OPZ91753.1"/>
    </source>
</evidence>
<evidence type="ECO:0000313" key="8">
    <source>
        <dbReference type="Proteomes" id="UP000485484"/>
    </source>
</evidence>
<proteinExistence type="predicted"/>
<feature type="domain" description="Glycine radical" evidence="5">
    <location>
        <begin position="29"/>
        <end position="149"/>
    </location>
</feature>
<keyword evidence="2 7" id="KW-0456">Lyase</keyword>
<feature type="domain" description="PFL" evidence="6">
    <location>
        <begin position="1"/>
        <end position="22"/>
    </location>
</feature>
<dbReference type="InterPro" id="IPR001150">
    <property type="entry name" value="Gly_radical"/>
</dbReference>
<accession>A0A1V5MET4</accession>
<keyword evidence="1 3" id="KW-0556">Organic radical</keyword>
<sequence length="149" mass="16222">MAANVSNIPAGREVGATPDGRRAGAPLSDAASPYFGRDRRGPTAFIGSVARPDYTGAVGGSVINMKFEPAFFRGPEGTRLLSAFTRSFVARRIQELQFNFTGNELLEAARRDPEKHRNLIVRVSGFSEFFVNLSPEVQADVIRRRAHGG</sequence>
<evidence type="ECO:0000256" key="3">
    <source>
        <dbReference type="PROSITE-ProRule" id="PRU00493"/>
    </source>
</evidence>
<dbReference type="GO" id="GO:0005829">
    <property type="term" value="C:cytosol"/>
    <property type="evidence" value="ECO:0007669"/>
    <property type="project" value="TreeGrafter"/>
</dbReference>
<name>A0A1V5MET4_UNCT6</name>
<evidence type="ECO:0000256" key="4">
    <source>
        <dbReference type="SAM" id="MobiDB-lite"/>
    </source>
</evidence>
<evidence type="ECO:0000259" key="6">
    <source>
        <dbReference type="PROSITE" id="PS51554"/>
    </source>
</evidence>
<reference evidence="7 8" key="1">
    <citation type="submission" date="2017-02" db="EMBL/GenBank/DDBJ databases">
        <title>Delving into the versatile metabolic prowess of the omnipresent phylum Bacteroidetes.</title>
        <authorList>
            <person name="Nobu M.K."/>
            <person name="Mei R."/>
            <person name="Narihiro T."/>
            <person name="Kuroda K."/>
            <person name="Liu W.-T."/>
        </authorList>
    </citation>
    <scope>NUCLEOTIDE SEQUENCE [LARGE SCALE GENOMIC DNA]</scope>
    <source>
        <strain evidence="7">ADurb.Bin417</strain>
    </source>
</reference>
<dbReference type="InterPro" id="IPR004184">
    <property type="entry name" value="PFL_dom"/>
</dbReference>
<feature type="region of interest" description="Disordered" evidence="4">
    <location>
        <begin position="1"/>
        <end position="36"/>
    </location>
</feature>
<gene>
    <name evidence="7" type="primary">hpdB</name>
    <name evidence="7" type="ORF">BWY73_01015</name>
</gene>
<dbReference type="Gene3D" id="3.20.70.20">
    <property type="match status" value="1"/>
</dbReference>
<evidence type="ECO:0000256" key="1">
    <source>
        <dbReference type="ARBA" id="ARBA00022818"/>
    </source>
</evidence>
<dbReference type="PROSITE" id="PS51149">
    <property type="entry name" value="GLY_RADICAL_2"/>
    <property type="match status" value="1"/>
</dbReference>
<dbReference type="EC" id="4.1.1.83" evidence="7"/>
<dbReference type="PROSITE" id="PS51554">
    <property type="entry name" value="PFL"/>
    <property type="match status" value="1"/>
</dbReference>